<accession>A0A841DQ64</accession>
<dbReference type="SUPFAM" id="SSF46785">
    <property type="entry name" value="Winged helix' DNA-binding domain"/>
    <property type="match status" value="2"/>
</dbReference>
<comment type="caution">
    <text evidence="5">The sequence shown here is derived from an EMBL/GenBank/DDBJ whole genome shotgun (WGS) entry which is preliminary data.</text>
</comment>
<organism evidence="5 6">
    <name type="scientific">Kribbella solani</name>
    <dbReference type="NCBI Taxonomy" id="236067"/>
    <lineage>
        <taxon>Bacteria</taxon>
        <taxon>Bacillati</taxon>
        <taxon>Actinomycetota</taxon>
        <taxon>Actinomycetes</taxon>
        <taxon>Propionibacteriales</taxon>
        <taxon>Kribbellaceae</taxon>
        <taxon>Kribbella</taxon>
    </lineage>
</organism>
<dbReference type="AlphaFoldDB" id="A0A841DQ64"/>
<dbReference type="Pfam" id="PF13404">
    <property type="entry name" value="HTH_AsnC-type"/>
    <property type="match status" value="1"/>
</dbReference>
<dbReference type="Proteomes" id="UP000558997">
    <property type="component" value="Unassembled WGS sequence"/>
</dbReference>
<dbReference type="Gene3D" id="3.30.70.920">
    <property type="match status" value="1"/>
</dbReference>
<name>A0A841DQ64_9ACTN</name>
<evidence type="ECO:0000256" key="2">
    <source>
        <dbReference type="ARBA" id="ARBA00023125"/>
    </source>
</evidence>
<dbReference type="PRINTS" id="PR00033">
    <property type="entry name" value="HTHASNC"/>
</dbReference>
<keyword evidence="2 5" id="KW-0238">DNA-binding</keyword>
<dbReference type="GO" id="GO:0043200">
    <property type="term" value="P:response to amino acid"/>
    <property type="evidence" value="ECO:0007669"/>
    <property type="project" value="TreeGrafter"/>
</dbReference>
<evidence type="ECO:0000259" key="4">
    <source>
        <dbReference type="PROSITE" id="PS50956"/>
    </source>
</evidence>
<evidence type="ECO:0000256" key="3">
    <source>
        <dbReference type="ARBA" id="ARBA00023163"/>
    </source>
</evidence>
<dbReference type="Pfam" id="PF13412">
    <property type="entry name" value="HTH_24"/>
    <property type="match status" value="1"/>
</dbReference>
<feature type="domain" description="HTH asnC-type" evidence="4">
    <location>
        <begin position="181"/>
        <end position="241"/>
    </location>
</feature>
<dbReference type="RefSeq" id="WP_184833433.1">
    <property type="nucleotide sequence ID" value="NZ_BAAAVN010000001.1"/>
</dbReference>
<dbReference type="InterPro" id="IPR011008">
    <property type="entry name" value="Dimeric_a/b-barrel"/>
</dbReference>
<evidence type="ECO:0000313" key="5">
    <source>
        <dbReference type="EMBL" id="MBB5978830.1"/>
    </source>
</evidence>
<dbReference type="InterPro" id="IPR019888">
    <property type="entry name" value="Tscrpt_reg_AsnC-like"/>
</dbReference>
<dbReference type="PANTHER" id="PTHR30154:SF34">
    <property type="entry name" value="TRANSCRIPTIONAL REGULATOR AZLB"/>
    <property type="match status" value="1"/>
</dbReference>
<dbReference type="InterPro" id="IPR036390">
    <property type="entry name" value="WH_DNA-bd_sf"/>
</dbReference>
<dbReference type="InterPro" id="IPR036388">
    <property type="entry name" value="WH-like_DNA-bd_sf"/>
</dbReference>
<dbReference type="PROSITE" id="PS50956">
    <property type="entry name" value="HTH_ASNC_2"/>
    <property type="match status" value="2"/>
</dbReference>
<dbReference type="InterPro" id="IPR000485">
    <property type="entry name" value="AsnC-type_HTH_dom"/>
</dbReference>
<dbReference type="SMART" id="SM00344">
    <property type="entry name" value="HTH_ASNC"/>
    <property type="match status" value="2"/>
</dbReference>
<feature type="domain" description="HTH asnC-type" evidence="4">
    <location>
        <begin position="8"/>
        <end position="55"/>
    </location>
</feature>
<dbReference type="GO" id="GO:0043565">
    <property type="term" value="F:sequence-specific DNA binding"/>
    <property type="evidence" value="ECO:0007669"/>
    <property type="project" value="InterPro"/>
</dbReference>
<proteinExistence type="predicted"/>
<dbReference type="SUPFAM" id="SSF54909">
    <property type="entry name" value="Dimeric alpha+beta barrel"/>
    <property type="match status" value="1"/>
</dbReference>
<dbReference type="Gene3D" id="1.10.10.10">
    <property type="entry name" value="Winged helix-like DNA-binding domain superfamily/Winged helix DNA-binding domain"/>
    <property type="match status" value="2"/>
</dbReference>
<evidence type="ECO:0000313" key="6">
    <source>
        <dbReference type="Proteomes" id="UP000558997"/>
    </source>
</evidence>
<protein>
    <submittedName>
        <fullName evidence="5">DNA-binding Lrp family transcriptional regulator</fullName>
    </submittedName>
</protein>
<reference evidence="5 6" key="1">
    <citation type="submission" date="2020-08" db="EMBL/GenBank/DDBJ databases">
        <title>Sequencing the genomes of 1000 actinobacteria strains.</title>
        <authorList>
            <person name="Klenk H.-P."/>
        </authorList>
    </citation>
    <scope>NUCLEOTIDE SEQUENCE [LARGE SCALE GENOMIC DNA]</scope>
    <source>
        <strain evidence="5 6">DSM 17294</strain>
    </source>
</reference>
<dbReference type="EMBL" id="JACHNF010000001">
    <property type="protein sequence ID" value="MBB5978830.1"/>
    <property type="molecule type" value="Genomic_DNA"/>
</dbReference>
<dbReference type="PANTHER" id="PTHR30154">
    <property type="entry name" value="LEUCINE-RESPONSIVE REGULATORY PROTEIN"/>
    <property type="match status" value="1"/>
</dbReference>
<dbReference type="GO" id="GO:0005829">
    <property type="term" value="C:cytosol"/>
    <property type="evidence" value="ECO:0007669"/>
    <property type="project" value="TreeGrafter"/>
</dbReference>
<keyword evidence="6" id="KW-1185">Reference proteome</keyword>
<keyword evidence="1" id="KW-0805">Transcription regulation</keyword>
<gene>
    <name evidence="5" type="ORF">HDA44_002171</name>
</gene>
<keyword evidence="3" id="KW-0804">Transcription</keyword>
<sequence length="332" mass="35326">MNASTDPYDELDRALLQALHLDARAPFRRLGEVLGVSDQTVARRYARLRQRGALRVTVLRHAGPVREVQWLLRVRAVPSAAGEVADALARRPDTSWVNLCAGGTEIECTVYGTDVGPLLLEVLPRTRQVIDVEAAEVLHVFYGGAGSPYAKPGPLTPDQIAALTQPAAGADSSTPRGDGVLEGLDLRLYEELRSDGRASVDHLANVGGVSGPTVRRRLRALVADGVISFDIDADPRLMGLPARAMLRLAVRPDRLDATGRALAEHTEVAFVAATTGSTSLYAAIGSYSPGGLYHYLTTEIAALSGITQVSPTPVLRTVKAATTHYGPHHPAG</sequence>
<evidence type="ECO:0000256" key="1">
    <source>
        <dbReference type="ARBA" id="ARBA00023015"/>
    </source>
</evidence>